<dbReference type="PANTHER" id="PTHR12677:SF49">
    <property type="entry name" value="TVP38_TMEM64 FAMILY MEMBRANE PROTEIN"/>
    <property type="match status" value="1"/>
</dbReference>
<keyword evidence="5 6" id="KW-0472">Membrane</keyword>
<comment type="caution">
    <text evidence="6">Lacks conserved residue(s) required for the propagation of feature annotation.</text>
</comment>
<feature type="transmembrane region" description="Helical" evidence="6">
    <location>
        <begin position="157"/>
        <end position="179"/>
    </location>
</feature>
<evidence type="ECO:0000256" key="5">
    <source>
        <dbReference type="ARBA" id="ARBA00023136"/>
    </source>
</evidence>
<evidence type="ECO:0000256" key="1">
    <source>
        <dbReference type="ARBA" id="ARBA00004651"/>
    </source>
</evidence>
<comment type="caution">
    <text evidence="8">The sequence shown here is derived from an EMBL/GenBank/DDBJ whole genome shotgun (WGS) entry which is preliminary data.</text>
</comment>
<dbReference type="PANTHER" id="PTHR12677">
    <property type="entry name" value="GOLGI APPARATUS MEMBRANE PROTEIN TVP38-RELATED"/>
    <property type="match status" value="1"/>
</dbReference>
<keyword evidence="2 6" id="KW-1003">Cell membrane</keyword>
<keyword evidence="3 6" id="KW-0812">Transmembrane</keyword>
<gene>
    <name evidence="8" type="ORF">NK662_16630</name>
</gene>
<evidence type="ECO:0000313" key="8">
    <source>
        <dbReference type="EMBL" id="MCP8970149.1"/>
    </source>
</evidence>
<feature type="transmembrane region" description="Helical" evidence="6">
    <location>
        <begin position="185"/>
        <end position="204"/>
    </location>
</feature>
<dbReference type="GO" id="GO:0005886">
    <property type="term" value="C:plasma membrane"/>
    <property type="evidence" value="ECO:0007669"/>
    <property type="project" value="UniProtKB-SubCell"/>
</dbReference>
<dbReference type="InterPro" id="IPR032816">
    <property type="entry name" value="VTT_dom"/>
</dbReference>
<evidence type="ECO:0000313" key="9">
    <source>
        <dbReference type="Proteomes" id="UP001156102"/>
    </source>
</evidence>
<dbReference type="InterPro" id="IPR015414">
    <property type="entry name" value="TMEM64"/>
</dbReference>
<dbReference type="EMBL" id="JANCLT010000009">
    <property type="protein sequence ID" value="MCP8970149.1"/>
    <property type="molecule type" value="Genomic_DNA"/>
</dbReference>
<name>A0AA42BS32_9BACI</name>
<feature type="domain" description="VTT" evidence="7">
    <location>
        <begin position="61"/>
        <end position="177"/>
    </location>
</feature>
<accession>A0AA42BS32</accession>
<feature type="transmembrane region" description="Helical" evidence="6">
    <location>
        <begin position="81"/>
        <end position="102"/>
    </location>
</feature>
<proteinExistence type="inferred from homology"/>
<evidence type="ECO:0000256" key="2">
    <source>
        <dbReference type="ARBA" id="ARBA00022475"/>
    </source>
</evidence>
<dbReference type="AlphaFoldDB" id="A0AA42BS32"/>
<dbReference type="RefSeq" id="WP_254760064.1">
    <property type="nucleotide sequence ID" value="NZ_JANCLT010000009.1"/>
</dbReference>
<dbReference type="Pfam" id="PF09335">
    <property type="entry name" value="VTT_dom"/>
    <property type="match status" value="1"/>
</dbReference>
<evidence type="ECO:0000256" key="3">
    <source>
        <dbReference type="ARBA" id="ARBA00022692"/>
    </source>
</evidence>
<evidence type="ECO:0000259" key="7">
    <source>
        <dbReference type="Pfam" id="PF09335"/>
    </source>
</evidence>
<evidence type="ECO:0000256" key="4">
    <source>
        <dbReference type="ARBA" id="ARBA00022989"/>
    </source>
</evidence>
<organism evidence="8 9">
    <name type="scientific">Ectobacillus ponti</name>
    <dbReference type="NCBI Taxonomy" id="2961894"/>
    <lineage>
        <taxon>Bacteria</taxon>
        <taxon>Bacillati</taxon>
        <taxon>Bacillota</taxon>
        <taxon>Bacilli</taxon>
        <taxon>Bacillales</taxon>
        <taxon>Bacillaceae</taxon>
        <taxon>Ectobacillus</taxon>
    </lineage>
</organism>
<comment type="subcellular location">
    <subcellularLocation>
        <location evidence="1 6">Cell membrane</location>
        <topology evidence="1 6">Multi-pass membrane protein</topology>
    </subcellularLocation>
</comment>
<feature type="transmembrane region" description="Helical" evidence="6">
    <location>
        <begin position="47"/>
        <end position="74"/>
    </location>
</feature>
<protein>
    <recommendedName>
        <fullName evidence="6">TVP38/TMEM64 family membrane protein</fullName>
    </recommendedName>
</protein>
<evidence type="ECO:0000256" key="6">
    <source>
        <dbReference type="RuleBase" id="RU366058"/>
    </source>
</evidence>
<comment type="similarity">
    <text evidence="6">Belongs to the TVP38/TMEM64 family.</text>
</comment>
<keyword evidence="9" id="KW-1185">Reference proteome</keyword>
<keyword evidence="4 6" id="KW-1133">Transmembrane helix</keyword>
<sequence>MKKLLMPAAALLIWASLFLWAHQAGLTGMGMKGIVERIQVYGTWTPYIFVGLFLARMVLFIPGSVCIFIGSLLFSPVQAVLLSLAGIVLAETVVYLGGKWLADSAMYERMMKKYPRIYELLEQHRAKFLTFAVACPCMPTDAACFTAAATGMKYRTFLLSVITGAIPMVILYTVAGNALLQPSPLLLVVLIVLLLIGIIAIFAWNKWGRVREEEVLRVHM</sequence>
<dbReference type="Proteomes" id="UP001156102">
    <property type="component" value="Unassembled WGS sequence"/>
</dbReference>
<reference evidence="8" key="1">
    <citation type="submission" date="2022-07" db="EMBL/GenBank/DDBJ databases">
        <authorList>
            <person name="Li W.-J."/>
            <person name="Deng Q.-Q."/>
        </authorList>
    </citation>
    <scope>NUCLEOTIDE SEQUENCE</scope>
    <source>
        <strain evidence="8">SYSU M60031</strain>
    </source>
</reference>